<proteinExistence type="predicted"/>
<dbReference type="PANTHER" id="PTHR30250">
    <property type="entry name" value="PST FAMILY PREDICTED COLANIC ACID TRANSPORTER"/>
    <property type="match status" value="1"/>
</dbReference>
<dbReference type="GO" id="GO:0005886">
    <property type="term" value="C:plasma membrane"/>
    <property type="evidence" value="ECO:0007669"/>
    <property type="project" value="UniProtKB-SubCell"/>
</dbReference>
<feature type="transmembrane region" description="Helical" evidence="6">
    <location>
        <begin position="167"/>
        <end position="185"/>
    </location>
</feature>
<reference evidence="7 8" key="1">
    <citation type="submission" date="2020-02" db="EMBL/GenBank/DDBJ databases">
        <title>Draft genome sequence of two Spirosoma agri KCTC 52727 and Spirosoma terrae KCTC 52035.</title>
        <authorList>
            <person name="Rojas J."/>
            <person name="Ambika Manirajan B."/>
            <person name="Ratering S."/>
            <person name="Suarez C."/>
            <person name="Schnell S."/>
        </authorList>
    </citation>
    <scope>NUCLEOTIDE SEQUENCE [LARGE SCALE GENOMIC DNA]</scope>
    <source>
        <strain evidence="7 8">KCTC 52727</strain>
    </source>
</reference>
<dbReference type="PANTHER" id="PTHR30250:SF26">
    <property type="entry name" value="PSMA PROTEIN"/>
    <property type="match status" value="1"/>
</dbReference>
<dbReference type="EMBL" id="JAAGNZ010000002">
    <property type="protein sequence ID" value="NEU68849.1"/>
    <property type="molecule type" value="Genomic_DNA"/>
</dbReference>
<evidence type="ECO:0000256" key="3">
    <source>
        <dbReference type="ARBA" id="ARBA00022692"/>
    </source>
</evidence>
<keyword evidence="2" id="KW-1003">Cell membrane</keyword>
<protein>
    <recommendedName>
        <fullName evidence="9">Oligosaccharide flippase family protein</fullName>
    </recommendedName>
</protein>
<gene>
    <name evidence="7" type="ORF">GK091_18320</name>
</gene>
<feature type="transmembrane region" description="Helical" evidence="6">
    <location>
        <begin position="191"/>
        <end position="215"/>
    </location>
</feature>
<sequence>MFKLKGDTNKLIRGISFSWLRFILTIGIGLVQTPILFKNLTSNELNFWYVFFSFGAFLQMADLGLVQTISRLIAYIDNSSEVSEKDIIGILSKYKTKQIYVTTLFSFTCILILISFIVYVSFLYSHEALSYELKASFFLYIIGIMFALLSNVPGAMLVGYRDVGPESIVRSIFQILYFLLLLGGLPFYKSILFVSFIFLIQNVGQFVVLHFTFFVRHNKIFKEFVPSKKLIQFNISYSVYKQSMPLVINQMGGWLISQGNIFVAYLVVGSTQISDYAINQQVFTYIASISLVINQTMGPFIAKYYIQNKHEALKELYSSTTIICLSIVSLLLIIQLVCGYEIIDMWVGSEHYLGVTFSVVFALITFLEVNHSVGGNFVWNTSSWPFNGWTLAAGIFNVLLGYLLGKYYGLIGMAFATFVSKLVTLNWFVIYYCLKQLGMFVKDYLFKTFVPLVGTLLILLVVNFYLKVFLQTLNLNIFLIVVMVSISSFMTLVLLTSIIFKSHFLNLYQTVIVKTKNVSTNAFDNYSK</sequence>
<dbReference type="InterPro" id="IPR050833">
    <property type="entry name" value="Poly_Biosynth_Transport"/>
</dbReference>
<evidence type="ECO:0000313" key="8">
    <source>
        <dbReference type="Proteomes" id="UP000477386"/>
    </source>
</evidence>
<evidence type="ECO:0008006" key="9">
    <source>
        <dbReference type="Google" id="ProtNLM"/>
    </source>
</evidence>
<feature type="transmembrane region" description="Helical" evidence="6">
    <location>
        <begin position="282"/>
        <end position="302"/>
    </location>
</feature>
<evidence type="ECO:0000256" key="4">
    <source>
        <dbReference type="ARBA" id="ARBA00022989"/>
    </source>
</evidence>
<keyword evidence="8" id="KW-1185">Reference proteome</keyword>
<evidence type="ECO:0000313" key="7">
    <source>
        <dbReference type="EMBL" id="NEU68849.1"/>
    </source>
</evidence>
<evidence type="ECO:0000256" key="5">
    <source>
        <dbReference type="ARBA" id="ARBA00023136"/>
    </source>
</evidence>
<feature type="transmembrane region" description="Helical" evidence="6">
    <location>
        <begin position="386"/>
        <end position="404"/>
    </location>
</feature>
<feature type="transmembrane region" description="Helical" evidence="6">
    <location>
        <begin position="251"/>
        <end position="270"/>
    </location>
</feature>
<feature type="transmembrane region" description="Helical" evidence="6">
    <location>
        <begin position="12"/>
        <end position="35"/>
    </location>
</feature>
<feature type="transmembrane region" description="Helical" evidence="6">
    <location>
        <begin position="444"/>
        <end position="465"/>
    </location>
</feature>
<feature type="transmembrane region" description="Helical" evidence="6">
    <location>
        <begin position="410"/>
        <end position="432"/>
    </location>
</feature>
<evidence type="ECO:0000256" key="2">
    <source>
        <dbReference type="ARBA" id="ARBA00022475"/>
    </source>
</evidence>
<name>A0A6M0IKP0_9BACT</name>
<feature type="transmembrane region" description="Helical" evidence="6">
    <location>
        <begin position="99"/>
        <end position="125"/>
    </location>
</feature>
<evidence type="ECO:0000256" key="6">
    <source>
        <dbReference type="SAM" id="Phobius"/>
    </source>
</evidence>
<comment type="subcellular location">
    <subcellularLocation>
        <location evidence="1">Cell membrane</location>
        <topology evidence="1">Multi-pass membrane protein</topology>
    </subcellularLocation>
</comment>
<keyword evidence="5 6" id="KW-0472">Membrane</keyword>
<dbReference type="RefSeq" id="WP_164041345.1">
    <property type="nucleotide sequence ID" value="NZ_JAAGNZ010000002.1"/>
</dbReference>
<feature type="transmembrane region" description="Helical" evidence="6">
    <location>
        <begin position="137"/>
        <end position="160"/>
    </location>
</feature>
<feature type="transmembrane region" description="Helical" evidence="6">
    <location>
        <begin position="477"/>
        <end position="500"/>
    </location>
</feature>
<keyword evidence="4 6" id="KW-1133">Transmembrane helix</keyword>
<organism evidence="7 8">
    <name type="scientific">Spirosoma agri</name>
    <dbReference type="NCBI Taxonomy" id="1987381"/>
    <lineage>
        <taxon>Bacteria</taxon>
        <taxon>Pseudomonadati</taxon>
        <taxon>Bacteroidota</taxon>
        <taxon>Cytophagia</taxon>
        <taxon>Cytophagales</taxon>
        <taxon>Cytophagaceae</taxon>
        <taxon>Spirosoma</taxon>
    </lineage>
</organism>
<feature type="transmembrane region" description="Helical" evidence="6">
    <location>
        <begin position="355"/>
        <end position="379"/>
    </location>
</feature>
<dbReference type="Proteomes" id="UP000477386">
    <property type="component" value="Unassembled WGS sequence"/>
</dbReference>
<comment type="caution">
    <text evidence="7">The sequence shown here is derived from an EMBL/GenBank/DDBJ whole genome shotgun (WGS) entry which is preliminary data.</text>
</comment>
<dbReference type="AlphaFoldDB" id="A0A6M0IKP0"/>
<keyword evidence="3 6" id="KW-0812">Transmembrane</keyword>
<evidence type="ECO:0000256" key="1">
    <source>
        <dbReference type="ARBA" id="ARBA00004651"/>
    </source>
</evidence>
<accession>A0A6M0IKP0</accession>
<feature type="transmembrane region" description="Helical" evidence="6">
    <location>
        <begin position="47"/>
        <end position="66"/>
    </location>
</feature>
<feature type="transmembrane region" description="Helical" evidence="6">
    <location>
        <begin position="322"/>
        <end position="343"/>
    </location>
</feature>